<dbReference type="STRING" id="631454.N177_2792"/>
<keyword evidence="2" id="KW-1185">Reference proteome</keyword>
<dbReference type="InterPro" id="IPR009389">
    <property type="entry name" value="DUF1045"/>
</dbReference>
<name>V4QVR7_9HYPH</name>
<reference evidence="1 2" key="1">
    <citation type="journal article" date="2014" name="Genome Announc.">
        <title>Draft Genome Sequence of Lutibaculum baratangense Strain AMV1T, Isolated from a Mud Volcano in Andamans, India.</title>
        <authorList>
            <person name="Singh A."/>
            <person name="Sreenivas A."/>
            <person name="Sathyanarayana Reddy G."/>
            <person name="Pinnaka A.K."/>
            <person name="Shivaji S."/>
        </authorList>
    </citation>
    <scope>NUCLEOTIDE SEQUENCE [LARGE SCALE GENOMIC DNA]</scope>
    <source>
        <strain evidence="1 2">AMV1</strain>
    </source>
</reference>
<protein>
    <submittedName>
        <fullName evidence="1">Protein RcsF</fullName>
    </submittedName>
</protein>
<gene>
    <name evidence="1" type="ORF">N177_2792</name>
</gene>
<evidence type="ECO:0000313" key="2">
    <source>
        <dbReference type="Proteomes" id="UP000017819"/>
    </source>
</evidence>
<dbReference type="Proteomes" id="UP000017819">
    <property type="component" value="Unassembled WGS sequence"/>
</dbReference>
<comment type="caution">
    <text evidence="1">The sequence shown here is derived from an EMBL/GenBank/DDBJ whole genome shotgun (WGS) entry which is preliminary data.</text>
</comment>
<dbReference type="AlphaFoldDB" id="V4QVR7"/>
<accession>V4QVR7</accession>
<dbReference type="Pfam" id="PF06299">
    <property type="entry name" value="DUF1045"/>
    <property type="match status" value="1"/>
</dbReference>
<dbReference type="PATRIC" id="fig|631454.5.peg.2757"/>
<dbReference type="RefSeq" id="WP_023432917.1">
    <property type="nucleotide sequence ID" value="NZ_AWXZ01000037.1"/>
</dbReference>
<dbReference type="EMBL" id="AWXZ01000037">
    <property type="protein sequence ID" value="ESR23847.1"/>
    <property type="molecule type" value="Genomic_DNA"/>
</dbReference>
<dbReference type="NCBIfam" id="TIGR03223">
    <property type="entry name" value="Phn_opern_protn"/>
    <property type="match status" value="1"/>
</dbReference>
<dbReference type="OrthoDB" id="4954742at2"/>
<evidence type="ECO:0000313" key="1">
    <source>
        <dbReference type="EMBL" id="ESR23847.1"/>
    </source>
</evidence>
<proteinExistence type="predicted"/>
<sequence length="238" mass="26351">MRHAVYFAPDPQEPLHALAASWLGRDPVTGETLAPPDLLARDEHEALVAAPRRYGFHATLKAPFRLAEGATPEGLDEALEGLAGRVGAVRIPVLSLQRLGPFFALVPALPIPALDDFAASIVKELDPFRAQPASEELARRREAGLTERQAELLERWGYPYVLDEFRFHMTLTGPVPEDRAPVVEKALTTHFEKAIGRSLTVDRLCRFVEPLSGEDFQLVRTHPIRRPLGAGVVRVELH</sequence>
<dbReference type="eggNOG" id="COG3709">
    <property type="taxonomic scope" value="Bacteria"/>
</dbReference>
<organism evidence="1 2">
    <name type="scientific">Lutibaculum baratangense AMV1</name>
    <dbReference type="NCBI Taxonomy" id="631454"/>
    <lineage>
        <taxon>Bacteria</taxon>
        <taxon>Pseudomonadati</taxon>
        <taxon>Pseudomonadota</taxon>
        <taxon>Alphaproteobacteria</taxon>
        <taxon>Hyphomicrobiales</taxon>
        <taxon>Tepidamorphaceae</taxon>
        <taxon>Lutibaculum</taxon>
    </lineage>
</organism>
<dbReference type="PIRSF" id="PIRSF033328">
    <property type="entry name" value="Phest_Mll4975"/>
    <property type="match status" value="1"/>
</dbReference>